<dbReference type="AlphaFoldDB" id="A0A923PPR4"/>
<dbReference type="Proteomes" id="UP000650081">
    <property type="component" value="Unassembled WGS sequence"/>
</dbReference>
<reference evidence="1" key="1">
    <citation type="submission" date="2020-08" db="EMBL/GenBank/DDBJ databases">
        <title>Lewinella bacteria from marine environments.</title>
        <authorList>
            <person name="Zhong Y."/>
        </authorList>
    </citation>
    <scope>NUCLEOTIDE SEQUENCE</scope>
    <source>
        <strain evidence="1">KCTC 42187</strain>
    </source>
</reference>
<dbReference type="InterPro" id="IPR027417">
    <property type="entry name" value="P-loop_NTPase"/>
</dbReference>
<sequence>MNKRIKMAYTCAGVPGQINWHYELPDAHIPWIGDVGLFRVMDSDGKYMKTRDGGTCSLFTDDLIMAAYGARYATNQYEAYLPQLPTRHVELVGRGGVVAQVASKNHTHPGQAIPLELLAFAVDAQGAVINTLQALTPFRGDTQGAKVLLSVGSSMDSGKTTTAAHLCGGLGRVGYKTAYIKLTGTAYPKDTIYCYDRGADYVTDFSQRGFTSTFQVGTPTLLSLYQELLDECVRQVKPDYIVVEIADGILQQETRELLQNSEFMHTVGGVVLSCGDSLGVLSGIEILKSWGIAPVLISGLFTASQLLMEEVRPLTKHPIFSIQELLAGNMLPLLAQQIPTPHVNGVPASANVLLEQFGLNGVGVLRA</sequence>
<proteinExistence type="predicted"/>
<organism evidence="1 2">
    <name type="scientific">Neolewinella lacunae</name>
    <dbReference type="NCBI Taxonomy" id="1517758"/>
    <lineage>
        <taxon>Bacteria</taxon>
        <taxon>Pseudomonadati</taxon>
        <taxon>Bacteroidota</taxon>
        <taxon>Saprospiria</taxon>
        <taxon>Saprospirales</taxon>
        <taxon>Lewinellaceae</taxon>
        <taxon>Neolewinella</taxon>
    </lineage>
</organism>
<protein>
    <recommendedName>
        <fullName evidence="3">DUF1611 domain-containing protein</fullName>
    </recommendedName>
</protein>
<evidence type="ECO:0000313" key="1">
    <source>
        <dbReference type="EMBL" id="MBC6995224.1"/>
    </source>
</evidence>
<dbReference type="SUPFAM" id="SSF52540">
    <property type="entry name" value="P-loop containing nucleoside triphosphate hydrolases"/>
    <property type="match status" value="1"/>
</dbReference>
<dbReference type="RefSeq" id="WP_187467270.1">
    <property type="nucleotide sequence ID" value="NZ_JACSIT010000120.1"/>
</dbReference>
<keyword evidence="2" id="KW-1185">Reference proteome</keyword>
<dbReference type="EMBL" id="JACSIT010000120">
    <property type="protein sequence ID" value="MBC6995224.1"/>
    <property type="molecule type" value="Genomic_DNA"/>
</dbReference>
<evidence type="ECO:0000313" key="2">
    <source>
        <dbReference type="Proteomes" id="UP000650081"/>
    </source>
</evidence>
<name>A0A923PPR4_9BACT</name>
<dbReference type="CDD" id="cd01983">
    <property type="entry name" value="SIMIBI"/>
    <property type="match status" value="1"/>
</dbReference>
<evidence type="ECO:0008006" key="3">
    <source>
        <dbReference type="Google" id="ProtNLM"/>
    </source>
</evidence>
<dbReference type="Gene3D" id="3.40.50.300">
    <property type="entry name" value="P-loop containing nucleotide triphosphate hydrolases"/>
    <property type="match status" value="1"/>
</dbReference>
<gene>
    <name evidence="1" type="ORF">H9S92_13680</name>
</gene>
<comment type="caution">
    <text evidence="1">The sequence shown here is derived from an EMBL/GenBank/DDBJ whole genome shotgun (WGS) entry which is preliminary data.</text>
</comment>
<accession>A0A923PPR4</accession>